<dbReference type="InterPro" id="IPR015847">
    <property type="entry name" value="ExoRNase_PH_dom2"/>
</dbReference>
<protein>
    <submittedName>
        <fullName evidence="2">RNase_PH_C domain-containing protein</fullName>
    </submittedName>
</protein>
<dbReference type="STRING" id="7395.A0A1A9V2N1"/>
<evidence type="ECO:0000259" key="1">
    <source>
        <dbReference type="Pfam" id="PF03725"/>
    </source>
</evidence>
<organism evidence="2 3">
    <name type="scientific">Glossina austeni</name>
    <name type="common">Savannah tsetse fly</name>
    <dbReference type="NCBI Taxonomy" id="7395"/>
    <lineage>
        <taxon>Eukaryota</taxon>
        <taxon>Metazoa</taxon>
        <taxon>Ecdysozoa</taxon>
        <taxon>Arthropoda</taxon>
        <taxon>Hexapoda</taxon>
        <taxon>Insecta</taxon>
        <taxon>Pterygota</taxon>
        <taxon>Neoptera</taxon>
        <taxon>Endopterygota</taxon>
        <taxon>Diptera</taxon>
        <taxon>Brachycera</taxon>
        <taxon>Muscomorpha</taxon>
        <taxon>Hippoboscoidea</taxon>
        <taxon>Glossinidae</taxon>
        <taxon>Glossina</taxon>
    </lineage>
</organism>
<dbReference type="InterPro" id="IPR036345">
    <property type="entry name" value="ExoRNase_PH_dom2_sf"/>
</dbReference>
<sequence>MNSQTIGLLYKLTEEELNKVSDGLLHVLVTVCKIGDCCVVDPSAEEEERSTASIVVAMSRRKGSTRVDRRRGVQTTMTEHMWYAQKLGLAFAVRTIAKHIRRHTNTAIEGEDVVLQTDFDKEDVVLQTDSDTEDVVLQTDIEDAVLQTDSEGVVLQTDTVDVVIQTDSEDVILQTDTEYVVLQTDSEHVVLQTDSGAKDILLQTDIEDVVLQTESEDEERFLGFDDVTDVQETMKMTDELTRALCVNRVDMQSPVNVINDIDTSGPTTSAQARAAILRYYWKYVTQIVLFQLWISEIMVLPSGNVIL</sequence>
<accession>A0A1A9V2N1</accession>
<dbReference type="SUPFAM" id="SSF55666">
    <property type="entry name" value="Ribonuclease PH domain 2-like"/>
    <property type="match status" value="1"/>
</dbReference>
<dbReference type="Proteomes" id="UP000078200">
    <property type="component" value="Unassembled WGS sequence"/>
</dbReference>
<name>A0A1A9V2N1_GLOAU</name>
<dbReference type="Pfam" id="PF03725">
    <property type="entry name" value="RNase_PH_C"/>
    <property type="match status" value="1"/>
</dbReference>
<evidence type="ECO:0000313" key="3">
    <source>
        <dbReference type="Proteomes" id="UP000078200"/>
    </source>
</evidence>
<reference evidence="2" key="1">
    <citation type="submission" date="2020-05" db="UniProtKB">
        <authorList>
            <consortium name="EnsemblMetazoa"/>
        </authorList>
    </citation>
    <scope>IDENTIFICATION</scope>
    <source>
        <strain evidence="2">TTRI</strain>
    </source>
</reference>
<dbReference type="AlphaFoldDB" id="A0A1A9V2N1"/>
<keyword evidence="3" id="KW-1185">Reference proteome</keyword>
<dbReference type="InterPro" id="IPR027408">
    <property type="entry name" value="PNPase/RNase_PH_dom_sf"/>
</dbReference>
<dbReference type="EnsemblMetazoa" id="GAUT023784-RA">
    <property type="protein sequence ID" value="GAUT023784-PA"/>
    <property type="gene ID" value="GAUT023784"/>
</dbReference>
<evidence type="ECO:0000313" key="2">
    <source>
        <dbReference type="EnsemblMetazoa" id="GAUT023784-PA"/>
    </source>
</evidence>
<dbReference type="Gene3D" id="3.30.230.70">
    <property type="entry name" value="GHMP Kinase, N-terminal domain"/>
    <property type="match status" value="1"/>
</dbReference>
<feature type="domain" description="Exoribonuclease phosphorolytic" evidence="1">
    <location>
        <begin position="27"/>
        <end position="63"/>
    </location>
</feature>
<proteinExistence type="predicted"/>
<dbReference type="VEuPathDB" id="VectorBase:GAUT023784"/>